<dbReference type="PANTHER" id="PTHR10587">
    <property type="entry name" value="GLYCOSYL TRANSFERASE-RELATED"/>
    <property type="match status" value="1"/>
</dbReference>
<dbReference type="EMBL" id="JAUTXY010000005">
    <property type="protein sequence ID" value="MEE2058648.1"/>
    <property type="molecule type" value="Genomic_DNA"/>
</dbReference>
<dbReference type="RefSeq" id="WP_330133881.1">
    <property type="nucleotide sequence ID" value="NZ_JAUTXY010000005.1"/>
</dbReference>
<sequence>MTSRARTTALIVSIVTLVLIVAAFATYRLMDSRTTQLFGTLVDRVDTDDKVVALTLDDGPSPLTPEVLQTLADADVPATFYVTGNEMVERPELGRALVAAGHELGNHTATHRRMVFVGSDTVAEEIESTDAAIRATGYDGEITFRPPYGKKLVALPRYLDEHDRTTVMWDVEPDSASSDTDEIVRTALEETRPGSIILLHVMYPSRSSSLEAIPGIVEGLRAEGYRFVTVSELLGR</sequence>
<protein>
    <submittedName>
        <fullName evidence="2">Polysaccharide deacetylase family protein</fullName>
    </submittedName>
</protein>
<dbReference type="SUPFAM" id="SSF88713">
    <property type="entry name" value="Glycoside hydrolase/deacetylase"/>
    <property type="match status" value="1"/>
</dbReference>
<dbReference type="InterPro" id="IPR050248">
    <property type="entry name" value="Polysacc_deacetylase_ArnD"/>
</dbReference>
<comment type="caution">
    <text evidence="2">The sequence shown here is derived from an EMBL/GenBank/DDBJ whole genome shotgun (WGS) entry which is preliminary data.</text>
</comment>
<dbReference type="Proteomes" id="UP001336020">
    <property type="component" value="Unassembled WGS sequence"/>
</dbReference>
<dbReference type="InterPro" id="IPR002509">
    <property type="entry name" value="NODB_dom"/>
</dbReference>
<reference evidence="2 3" key="1">
    <citation type="submission" date="2023-07" db="EMBL/GenBank/DDBJ databases">
        <authorList>
            <person name="Girao M."/>
            <person name="Carvalho M.F."/>
        </authorList>
    </citation>
    <scope>NUCLEOTIDE SEQUENCE [LARGE SCALE GENOMIC DNA]</scope>
    <source>
        <strain evidence="2 3">YIM65754</strain>
    </source>
</reference>
<dbReference type="PROSITE" id="PS51677">
    <property type="entry name" value="NODB"/>
    <property type="match status" value="1"/>
</dbReference>
<evidence type="ECO:0000313" key="3">
    <source>
        <dbReference type="Proteomes" id="UP001336020"/>
    </source>
</evidence>
<keyword evidence="3" id="KW-1185">Reference proteome</keyword>
<dbReference type="InterPro" id="IPR011330">
    <property type="entry name" value="Glyco_hydro/deAcase_b/a-brl"/>
</dbReference>
<name>A0ABU7LAR5_9NOCA</name>
<dbReference type="Gene3D" id="3.20.20.370">
    <property type="entry name" value="Glycoside hydrolase/deacetylase"/>
    <property type="match status" value="1"/>
</dbReference>
<evidence type="ECO:0000259" key="1">
    <source>
        <dbReference type="PROSITE" id="PS51677"/>
    </source>
</evidence>
<feature type="domain" description="NodB homology" evidence="1">
    <location>
        <begin position="50"/>
        <end position="228"/>
    </location>
</feature>
<accession>A0ABU7LAR5</accession>
<proteinExistence type="predicted"/>
<evidence type="ECO:0000313" key="2">
    <source>
        <dbReference type="EMBL" id="MEE2058648.1"/>
    </source>
</evidence>
<dbReference type="PANTHER" id="PTHR10587:SF125">
    <property type="entry name" value="POLYSACCHARIDE DEACETYLASE YHEN-RELATED"/>
    <property type="match status" value="1"/>
</dbReference>
<dbReference type="Pfam" id="PF01522">
    <property type="entry name" value="Polysacc_deac_1"/>
    <property type="match status" value="1"/>
</dbReference>
<organism evidence="2 3">
    <name type="scientific">Rhodococcus artemisiae</name>
    <dbReference type="NCBI Taxonomy" id="714159"/>
    <lineage>
        <taxon>Bacteria</taxon>
        <taxon>Bacillati</taxon>
        <taxon>Actinomycetota</taxon>
        <taxon>Actinomycetes</taxon>
        <taxon>Mycobacteriales</taxon>
        <taxon>Nocardiaceae</taxon>
        <taxon>Rhodococcus</taxon>
    </lineage>
</organism>
<gene>
    <name evidence="2" type="ORF">Q7514_14080</name>
</gene>